<dbReference type="InterPro" id="IPR050546">
    <property type="entry name" value="Glycosyl_Hydrlase_16"/>
</dbReference>
<protein>
    <recommendedName>
        <fullName evidence="4">GH16 domain-containing protein</fullName>
    </recommendedName>
</protein>
<reference evidence="5 6" key="1">
    <citation type="journal article" date="2019" name="Int. J. Syst. Evol. Microbiol.">
        <title>The Global Catalogue of Microorganisms (GCM) 10K type strain sequencing project: providing services to taxonomists for standard genome sequencing and annotation.</title>
        <authorList>
            <consortium name="The Broad Institute Genomics Platform"/>
            <consortium name="The Broad Institute Genome Sequencing Center for Infectious Disease"/>
            <person name="Wu L."/>
            <person name="Ma J."/>
        </authorList>
    </citation>
    <scope>NUCLEOTIDE SEQUENCE [LARGE SCALE GENOMIC DNA]</scope>
    <source>
        <strain evidence="5 6">JCM 14560</strain>
    </source>
</reference>
<dbReference type="PROSITE" id="PS51762">
    <property type="entry name" value="GH16_2"/>
    <property type="match status" value="1"/>
</dbReference>
<evidence type="ECO:0000256" key="2">
    <source>
        <dbReference type="SAM" id="MobiDB-lite"/>
    </source>
</evidence>
<evidence type="ECO:0000256" key="3">
    <source>
        <dbReference type="SAM" id="Phobius"/>
    </source>
</evidence>
<comment type="caution">
    <text evidence="5">The sequence shown here is derived from an EMBL/GenBank/DDBJ whole genome shotgun (WGS) entry which is preliminary data.</text>
</comment>
<feature type="compositionally biased region" description="Basic and acidic residues" evidence="2">
    <location>
        <begin position="126"/>
        <end position="144"/>
    </location>
</feature>
<dbReference type="Pfam" id="PF00722">
    <property type="entry name" value="Glyco_hydro_16"/>
    <property type="match status" value="1"/>
</dbReference>
<dbReference type="EMBL" id="BAAANT010000024">
    <property type="protein sequence ID" value="GAA2148358.1"/>
    <property type="molecule type" value="Genomic_DNA"/>
</dbReference>
<feature type="compositionally biased region" description="Gly residues" evidence="2">
    <location>
        <begin position="245"/>
        <end position="258"/>
    </location>
</feature>
<evidence type="ECO:0000313" key="6">
    <source>
        <dbReference type="Proteomes" id="UP001422759"/>
    </source>
</evidence>
<dbReference type="InterPro" id="IPR000757">
    <property type="entry name" value="Beta-glucanase-like"/>
</dbReference>
<proteinExistence type="inferred from homology"/>
<name>A0ABN2ZVG5_9ACTN</name>
<comment type="similarity">
    <text evidence="1">Belongs to the glycosyl hydrolase 16 family.</text>
</comment>
<dbReference type="RefSeq" id="WP_344466986.1">
    <property type="nucleotide sequence ID" value="NZ_BAAANT010000024.1"/>
</dbReference>
<evidence type="ECO:0000256" key="1">
    <source>
        <dbReference type="ARBA" id="ARBA00006865"/>
    </source>
</evidence>
<gene>
    <name evidence="5" type="ORF">GCM10009760_40260</name>
</gene>
<keyword evidence="3" id="KW-0472">Membrane</keyword>
<feature type="domain" description="GH16" evidence="4">
    <location>
        <begin position="260"/>
        <end position="505"/>
    </location>
</feature>
<feature type="compositionally biased region" description="Low complexity" evidence="2">
    <location>
        <begin position="259"/>
        <end position="268"/>
    </location>
</feature>
<dbReference type="PANTHER" id="PTHR10963:SF55">
    <property type="entry name" value="GLYCOSIDE HYDROLASE FAMILY 16 PROTEIN"/>
    <property type="match status" value="1"/>
</dbReference>
<organism evidence="5 6">
    <name type="scientific">Kitasatospora kazusensis</name>
    <dbReference type="NCBI Taxonomy" id="407974"/>
    <lineage>
        <taxon>Bacteria</taxon>
        <taxon>Bacillati</taxon>
        <taxon>Actinomycetota</taxon>
        <taxon>Actinomycetes</taxon>
        <taxon>Kitasatosporales</taxon>
        <taxon>Streptomycetaceae</taxon>
        <taxon>Kitasatospora</taxon>
    </lineage>
</organism>
<accession>A0ABN2ZVG5</accession>
<feature type="compositionally biased region" description="Basic and acidic residues" evidence="2">
    <location>
        <begin position="154"/>
        <end position="190"/>
    </location>
</feature>
<evidence type="ECO:0000259" key="4">
    <source>
        <dbReference type="PROSITE" id="PS51762"/>
    </source>
</evidence>
<dbReference type="InterPro" id="IPR013320">
    <property type="entry name" value="ConA-like_dom_sf"/>
</dbReference>
<keyword evidence="6" id="KW-1185">Reference proteome</keyword>
<dbReference type="CDD" id="cd08023">
    <property type="entry name" value="GH16_laminarinase_like"/>
    <property type="match status" value="1"/>
</dbReference>
<keyword evidence="3" id="KW-0812">Transmembrane</keyword>
<feature type="region of interest" description="Disordered" evidence="2">
    <location>
        <begin position="217"/>
        <end position="273"/>
    </location>
</feature>
<dbReference type="PANTHER" id="PTHR10963">
    <property type="entry name" value="GLYCOSYL HYDROLASE-RELATED"/>
    <property type="match status" value="1"/>
</dbReference>
<dbReference type="Proteomes" id="UP001422759">
    <property type="component" value="Unassembled WGS sequence"/>
</dbReference>
<evidence type="ECO:0000313" key="5">
    <source>
        <dbReference type="EMBL" id="GAA2148358.1"/>
    </source>
</evidence>
<keyword evidence="3" id="KW-1133">Transmembrane helix</keyword>
<dbReference type="SUPFAM" id="SSF49899">
    <property type="entry name" value="Concanavalin A-like lectins/glucanases"/>
    <property type="match status" value="1"/>
</dbReference>
<feature type="transmembrane region" description="Helical" evidence="3">
    <location>
        <begin position="102"/>
        <end position="119"/>
    </location>
</feature>
<feature type="transmembrane region" description="Helical" evidence="3">
    <location>
        <begin position="71"/>
        <end position="96"/>
    </location>
</feature>
<feature type="transmembrane region" description="Helical" evidence="3">
    <location>
        <begin position="41"/>
        <end position="59"/>
    </location>
</feature>
<feature type="region of interest" description="Disordered" evidence="2">
    <location>
        <begin position="125"/>
        <end position="193"/>
    </location>
</feature>
<dbReference type="Gene3D" id="2.60.120.200">
    <property type="match status" value="1"/>
</dbReference>
<sequence length="505" mass="52366">MTTGTAVTSWAPTTPRLLLALSGWAALLATGLTPANPVRVLVTAVFVLGCPGTAAMLLARPTAAGLARQAGPVAAGTVALALSGALATVTATALFLTDSFTTGRALLVLAGLTTLLALVPRRHRPGREQADREDTDRVGGDRVGGDLAGGDLAGGDREQADRQDAARDSARQERADRQHADAAPRRRPPDGRALGRSAARLAGAGLLLLAAACGGAAGRGTGSGTGTAAPRSPASGSAEDSPTSPGGGQGGSSSGGPNGVAAPAAPGPWHQVFRDDFNGSTLNRADWATCFDWNDQGCTNAGNNEQEWYQPGQVSVAGGALTLTAERRTTAGSDGNSYPWASGMVTTGRDSWTGTPRHTYTYGYYAAALQVPLDAAGMFPAFWLIPADTRSTPPELDVAEFINTNQRVDMNLHWRTADGGDTHVGQTTGPADYASGFHVFAMDWEPNAVTWYVDGVQRFQVTKPAMIPNVPMELVINLAVGFQEQPPASVASAQLHVDWVGVWQH</sequence>